<dbReference type="PANTHER" id="PTHR40252:SF2">
    <property type="entry name" value="BLR0328 PROTEIN"/>
    <property type="match status" value="1"/>
</dbReference>
<dbReference type="NCBIfam" id="NF041558">
    <property type="entry name" value="NosP"/>
    <property type="match status" value="1"/>
</dbReference>
<dbReference type="Proteomes" id="UP000516369">
    <property type="component" value="Chromosome"/>
</dbReference>
<organism evidence="3 4">
    <name type="scientific">Defluviicoccus vanus</name>
    <dbReference type="NCBI Taxonomy" id="111831"/>
    <lineage>
        <taxon>Bacteria</taxon>
        <taxon>Pseudomonadati</taxon>
        <taxon>Pseudomonadota</taxon>
        <taxon>Alphaproteobacteria</taxon>
        <taxon>Rhodospirillales</taxon>
        <taxon>Rhodospirillaceae</taxon>
        <taxon>Defluviicoccus</taxon>
    </lineage>
</organism>
<gene>
    <name evidence="3" type="ORF">HQ394_08820</name>
</gene>
<dbReference type="InterPro" id="IPR013702">
    <property type="entry name" value="FIST_domain_N"/>
</dbReference>
<dbReference type="SMART" id="SM00897">
    <property type="entry name" value="FIST"/>
    <property type="match status" value="1"/>
</dbReference>
<evidence type="ECO:0000259" key="2">
    <source>
        <dbReference type="SMART" id="SM01204"/>
    </source>
</evidence>
<dbReference type="SMART" id="SM01204">
    <property type="entry name" value="FIST_C"/>
    <property type="match status" value="1"/>
</dbReference>
<evidence type="ECO:0000259" key="1">
    <source>
        <dbReference type="SMART" id="SM00897"/>
    </source>
</evidence>
<dbReference type="RefSeq" id="WP_190262907.1">
    <property type="nucleotide sequence ID" value="NZ_CP053923.1"/>
</dbReference>
<dbReference type="KEGG" id="dvn:HQ394_08820"/>
<accession>A0A7H1N116</accession>
<name>A0A7H1N116_9PROT</name>
<dbReference type="Pfam" id="PF10442">
    <property type="entry name" value="FIST_C"/>
    <property type="match status" value="1"/>
</dbReference>
<dbReference type="AlphaFoldDB" id="A0A7H1N116"/>
<evidence type="ECO:0000313" key="3">
    <source>
        <dbReference type="EMBL" id="QNT69402.1"/>
    </source>
</evidence>
<dbReference type="EMBL" id="CP053923">
    <property type="protein sequence ID" value="QNT69402.1"/>
    <property type="molecule type" value="Genomic_DNA"/>
</dbReference>
<dbReference type="PANTHER" id="PTHR40252">
    <property type="entry name" value="BLR0328 PROTEIN"/>
    <property type="match status" value="1"/>
</dbReference>
<dbReference type="InterPro" id="IPR019494">
    <property type="entry name" value="FIST_C"/>
</dbReference>
<dbReference type="Pfam" id="PF08495">
    <property type="entry name" value="FIST"/>
    <property type="match status" value="1"/>
</dbReference>
<reference evidence="3 4" key="1">
    <citation type="submission" date="2020-05" db="EMBL/GenBank/DDBJ databases">
        <title>Complete closed genome sequence of Defluviicoccus vanus.</title>
        <authorList>
            <person name="Bessarab I."/>
            <person name="Arumugam K."/>
            <person name="Maszenan A.M."/>
            <person name="Seviour R.J."/>
            <person name="Williams R.B."/>
        </authorList>
    </citation>
    <scope>NUCLEOTIDE SEQUENCE [LARGE SCALE GENOMIC DNA]</scope>
    <source>
        <strain evidence="3 4">Ben 114</strain>
    </source>
</reference>
<feature type="domain" description="FIST" evidence="1">
    <location>
        <begin position="34"/>
        <end position="234"/>
    </location>
</feature>
<sequence>MSVETKACVRRGFSRARDAAEAAEQLYNSIYHPESALAVFFCSTDYDLHALERQLNERFIGVPLIGCTSASEITPAGYMTGSIVGFSLAKPDFVSVSASIQSLRNFSIADGHDIVRNLRLELDQSSEGMPTDNAFAFLMIDGLCTCEEMVLSAIASALGDIPMFGGAGGGLTFQRSYVFQNGHFQSDAAVLVLVRTRLPFKLFTNDHFISSGTKMVVTEADPVSRIVSEINAEPAGREYARLVGLEVDELSPMIFATHPVVVKVGGRYYTRAIQKVNEDESLTFFCAIDKGIVLTVANGTDLLENTRALFDQIYSEIGLPQLVIGCDCVLRALELEEKRLTEAVGRLFARNNVIGFGTFGEQYQAMHVNHTFTGAAIGFGARFGSI</sequence>
<proteinExistence type="predicted"/>
<evidence type="ECO:0000313" key="4">
    <source>
        <dbReference type="Proteomes" id="UP000516369"/>
    </source>
</evidence>
<protein>
    <submittedName>
        <fullName evidence="3">FIST C-terminal domain-containing protein</fullName>
    </submittedName>
</protein>
<feature type="domain" description="FIST C-domain" evidence="2">
    <location>
        <begin position="235"/>
        <end position="365"/>
    </location>
</feature>
<keyword evidence="4" id="KW-1185">Reference proteome</keyword>